<feature type="compositionally biased region" description="Low complexity" evidence="9">
    <location>
        <begin position="5309"/>
        <end position="5318"/>
    </location>
</feature>
<reference evidence="13" key="1">
    <citation type="submission" date="2023-07" db="EMBL/GenBank/DDBJ databases">
        <title>Chromosome-level Genome Assembly of Striped Snakehead (Channa striata).</title>
        <authorList>
            <person name="Liu H."/>
        </authorList>
    </citation>
    <scope>NUCLEOTIDE SEQUENCE</scope>
    <source>
        <strain evidence="13">Gz</strain>
        <tissue evidence="13">Muscle</tissue>
    </source>
</reference>
<comment type="subcellular location">
    <subcellularLocation>
        <location evidence="1">Secreted</location>
        <location evidence="1">Extracellular space</location>
        <location evidence="1">Extracellular matrix</location>
    </subcellularLocation>
</comment>
<organism evidence="13 14">
    <name type="scientific">Channa striata</name>
    <name type="common">Snakehead murrel</name>
    <name type="synonym">Ophicephalus striatus</name>
    <dbReference type="NCBI Taxonomy" id="64152"/>
    <lineage>
        <taxon>Eukaryota</taxon>
        <taxon>Metazoa</taxon>
        <taxon>Chordata</taxon>
        <taxon>Craniata</taxon>
        <taxon>Vertebrata</taxon>
        <taxon>Euteleostomi</taxon>
        <taxon>Actinopterygii</taxon>
        <taxon>Neopterygii</taxon>
        <taxon>Teleostei</taxon>
        <taxon>Neoteleostei</taxon>
        <taxon>Acanthomorphata</taxon>
        <taxon>Anabantaria</taxon>
        <taxon>Anabantiformes</taxon>
        <taxon>Channoidei</taxon>
        <taxon>Channidae</taxon>
        <taxon>Channa</taxon>
    </lineage>
</organism>
<dbReference type="PROSITE" id="PS50279">
    <property type="entry name" value="BPTI_KUNITZ_2"/>
    <property type="match status" value="2"/>
</dbReference>
<feature type="compositionally biased region" description="Low complexity" evidence="9">
    <location>
        <begin position="5146"/>
        <end position="5163"/>
    </location>
</feature>
<feature type="domain" description="VWFA" evidence="10">
    <location>
        <begin position="3933"/>
        <end position="4105"/>
    </location>
</feature>
<evidence type="ECO:0000259" key="10">
    <source>
        <dbReference type="PROSITE" id="PS50234"/>
    </source>
</evidence>
<name>A0AA88MLT3_CHASR</name>
<dbReference type="PROSITE" id="PS50234">
    <property type="entry name" value="VWFA"/>
    <property type="match status" value="28"/>
</dbReference>
<dbReference type="Pfam" id="PF00092">
    <property type="entry name" value="VWA"/>
    <property type="match status" value="28"/>
</dbReference>
<keyword evidence="6" id="KW-0130">Cell adhesion</keyword>
<dbReference type="PROSITE" id="PS50853">
    <property type="entry name" value="FN3"/>
    <property type="match status" value="1"/>
</dbReference>
<feature type="domain" description="VWFA" evidence="10">
    <location>
        <begin position="2967"/>
        <end position="3111"/>
    </location>
</feature>
<dbReference type="CDD" id="cd22629">
    <property type="entry name" value="Kunitz_collagen_alpha3_VI"/>
    <property type="match status" value="1"/>
</dbReference>
<dbReference type="EMBL" id="JAUPFM010000010">
    <property type="protein sequence ID" value="KAK2839440.1"/>
    <property type="molecule type" value="Genomic_DNA"/>
</dbReference>
<evidence type="ECO:0000259" key="11">
    <source>
        <dbReference type="PROSITE" id="PS50279"/>
    </source>
</evidence>
<feature type="domain" description="VWFA" evidence="10">
    <location>
        <begin position="3733"/>
        <end position="3905"/>
    </location>
</feature>
<dbReference type="FunFam" id="3.40.50.410:FF:000016">
    <property type="entry name" value="Collagen type VI alpha 3 chain"/>
    <property type="match status" value="1"/>
</dbReference>
<feature type="compositionally biased region" description="Basic and acidic residues" evidence="9">
    <location>
        <begin position="5284"/>
        <end position="5303"/>
    </location>
</feature>
<dbReference type="InterPro" id="IPR002223">
    <property type="entry name" value="Kunitz_BPTI"/>
</dbReference>
<dbReference type="InterPro" id="IPR052229">
    <property type="entry name" value="Collagen-VI/PIF"/>
</dbReference>
<dbReference type="InterPro" id="IPR020901">
    <property type="entry name" value="Prtase_inh_Kunz-CS"/>
</dbReference>
<dbReference type="PRINTS" id="PR00759">
    <property type="entry name" value="BASICPTASE"/>
</dbReference>
<sequence length="6256" mass="680832">MRDFVQRVVDTLSVDDDKDRVSVVQYSREPAVQFYLNTYTTKDEILDTVRGSRRLERVPQVLILLSGGRSSDSVDAPASALKQMGVQTFAIGTRSSDLSELQKISHDPSSTLSVSEFTELPSVQEKLSSVVSTVEVKVTPITPTVPVERKPTGRDVVFLLDGSDGTRTGFPAMRDFVQRVVDTLSVDDDKDRVSVVQYSREPAVQFYLNTYTTKDEILDTVRGSRRLERVPQVLILLSGGRSSDSVDAPASALKQMGVQTFAIGTRSSDLSELQKISHDPSSTLSVSEFTELPSVQEKLSSVVSTVEVKVTPITPTVPVERKPTGRDVVFLLDGSDGTRTGFPAMRDFVQRVVDTLSVDDDKDRVSVVQYSREPAVQFYLNTYTTKDEILDTVRGLRHKGGRPLNTGAALQYLRDNVFTASAGSRRLERVPQVLILLSGGRSSDSVDAPASALKQMGVQTFAIGTRSSDLSELQKISHDPSSTLSVSEFTELPSVQEKLSSVVSTVEVKVTPITPTVPVERKPTGRDVVFLLDGSDGTRTGFPAMRDFVQRVVDTLSVDDDKDRVSVVQYSREPAVQFYLNTYTTKDEILDTVRGLRHKGGRPLNTGAALQYLRDNVFTASAGSRRLERVPQVLILLSGGRSSDSVDAPASALKQMGVQTFAIGTRSSDLSELQKISHDPSSTLSVSEFTELPSVQEKLSSVVSTVEVKVTPITPTVPVERKPTGRDVVFLLDGSDGTRTGFPAMRDFVQRVVDTLSVDDDKDRVSVVQYSREPAVQFYLNTYTTKDEILDTVRGLRHKGGRPLNTGAALQYLRDNVFTASAGSRRLERVPQVLILLSGGRSSDSVDAPASALKQMGVQTFAIGTRSSDLSELQKISHDPSSTLSVSEFTELPSVQEKLSSVVSTVEVKVTPITPTVPVERKPTGRDVVFLLDGSDGTRTGFPAMRDFVQRVVDTLSVDDDKDRVSVVQYSREPAVQFYLNTYTTKDEILDTVRGLRHKGGRPLNTGAALQYLRDNVFTASAGSRRLERVPQVLILLSGGRSSDSVDAPASALKQMGVQTFAIGTRSSDLSELQKISHDPSSTLSVSEFTELPSVQEKLSSVVSTVEVKVTPITPTVPGSRRLERVPQVLILLSGGRSSDSVDAPASALKQMGVQTFAIGTRSSDLSELQKISHDPSSTLSVSEFTELPSVQEKLSSVVSTVEVKVTPITPTVPVERKPTGRDVVFLLDGSDGTRTGFPAMRDFVQRVVDTLSVDDDKDRVSVVQYSREPAVQFYLNTYTTKDEILDTVRGLRHKGGRPLNTGAALQYLRDNVFTASAGSRRLERVPQVLILLSGGRSSDSVDAPASALKQMGVQTFAIGTRSSDLSELQKISHDPSSTLSVYEFTELPSVQEKLASVVSTVEVKVTPITPTVPVERKPTGRDVVFLLDGSDGTRTGFPAMRDFVQRVVDTLSVDDDKDRVSVVQYSREPAVQFYLNTYTTKDEILDTVRGSRRLERVPQVLILLSGGRSSDSVDAPASALKQMGVQTFAIGTRSSDLSELQKISHDPSSTLSVSEFTELPSVQEKLSSVVSTVEVKVTPITPTVPVERKPTGRDVVFLLDGSDGTRTGFPAMRDFVQRVVDTLSVDDDKDRVSVVQYSREPAVQFYLNTYTTKDEILDTVRGLRHKGGRPLNTGAALQYLRDNVFTASAGSRRLERVPQVLILLSGGRSSDSVDAPASALKQMGVQTFAIGTRSSDLSELQKISHDPSSTLSVSEFTELPSVQEKLSSVVSTVEVKVTPITPTVPVERKPTGRDVVFLLDGSDGTRTGFPAMRDFVQRVVDTLSVDDDKDRVSVVQYSREPAVQFYLNTYTTKDEILDTVRGLRHKGGRPLNTGAALQYLRDNVFTASAGSRRLERVPQVLILLSGGRSSDSVDAPASALKQMGVQTFAIGTRSSDLSELQKISHDPSSTLSVSEFTELPSVQEKLSSVVSTVEVKVTPITPTVPVERKPTGRDVVFLLDGSDGTRTGFPAMRDFVQRVVDTLSVDDDKDRVSVVQYSREPAVQFYLNTYTTKDEILDTVRGLRHKGGRPLNTGAALQYLRDNVFTASAGSRRLERVPQVLILLSGGRSSDSVDAPASALKQMGVQTFAIGTRSSDLSELQKISHDPSSTLSVSEFTELPSVQEKLASVVSTVEVKVTPITPTVPVERKPTGRDVVFLLDGSDGTRTGFPAMRDFVQRVVDTLSVDDDKDRVSVVQYSREPAVQFYLNTYTTKDEILDTVRGLRHKGGRPLNTGAALQYLRDNVFTASAGSRRLERVPQVLILLSGGRSSDSVDAPASALKQMGVQTFAIGTRSSDLSELQKISHDPSSTLSVSEFTELPSVQEKLSSVVSTVEVKVTPITPTVPVEKKPTGRDVVFLLDGSDGTRTGFPAMRDFVQRVVDTLSVDDDKDRVSVVQYSREPAVQFYLNTYTTKDEILDTVRGSRRLERVPQVLILLSGGRSSDSVDAPASALKQMGVQTFAIGTRSSDLSELQKISHDPSSTLSVSEFTELPSVQEKLSSVVSTVEVKVTPITPTVPVEKKPTGRDVVFLLDGSDGTRTGFPAMRDFVQRVVDTLSVDDDKDRVSVVQYSREPAVQFYLNTYTTKDEILDTVRGLRHKGGRPLNTGAALQYLRYNIFTSSAGSRRLERVPQMLILLIGGRSSDSVDAPASALKQMGVQTFAIGTRSSDLSELQKISHDPSSTLSVSEFTELPSVQEKLSSVVSTVEVKVTPITPTVPVERKPTGRDVVFLLDGSDGTRTEFPAMRDFVQRVVETLSVDDDKDRVSVVQYSREPAVQFYLNTYTRKDEILDTVRGLRHKGGRPLNTGAALQYLRDNVFTASAGSRRLERVPQVLILLIGGRSSDSVDAPASALKQMGVQTFAIGTRSSDINELQKISEDPSSTIFVSEFTELPSVGEKLLSVVKAVEERVTPITPTVPVERKPTGRDVVFLLDGSDGTRTGFPAMRDFVQRVVDTLSVDDDKDRVSVVQYSREPAVQFYLNTYTTKDEILDTVRGSRRLERVPQVLILLSGGRSSDSVDAPASALKQMGVQTFAIGTRSSDLSELQKISHDPSSTLSVSEFTELPSVQEKLSSVVSTVEVKVTPITPTVPVEKKPTGRDVVFLLDGSDGTRTGFPAMRDFVQRVVDTLSVDDDKDRVSVVQYSREPAVQFYLNTYTTKDEILDTVRGLRHKGGRPLNTGAALQYLRDNVFTASAGSRRLERVPQVLILLSGGRSSDSVDAPASALKQMGVQTFAIGTRSSDLSELQKISHDPSSTLSVSEFTELPSVQEKLSSVVSTVEVKVTPITPTVPVEKKPRGRDVVFLLDGSDGTRTGFPAMRDFVQRVVDTLSVDDDKDRVSVVQYSREPAVQFYLNTYTTKDEILDTVRGLRHKGGRPLNTGAALQYLRDNVFTASAGSRRLERVPQVLILLSGGRSSDSVDAPASALKQMGVQTFAIGTRSSDLSELQKISHDPSSTLSVSEFTELPSVQEKLSSVVSTVEVKVTPITPTPTGRDVVFLLDGSDGTRTGFPAMRDFVQRVVDTLSVDDEKDRVSVVQYSREAAVQFYLNTYTTKDEILDTVRGLRHKGGRPLNTGAALQYLRDNVFTASAGSRRLDRVPQVLILLSGGRSSDSVDAPASALKQMGVQTFAIGTRSSDLSELQKISHDPSSTLTVSEFTELPSVQEKLASVVSTVEVKVTPITPTVPVAKKPTGRDVVFLLDGSDGTRTGFPAMREFVQRVVDTLSVDDDKDRVSVVQYSREPAVQFYLNTYTTKDKILDTVRGLRHKGKRPLNTGDALQYLRDNVFTSSAGSRHLDRVPQVLILLSGGRSSDSVDAPASALRQMGVQTFAIGSRSSDLRELQKISHDPSSTLSVSEFTELPSVQEQLSSLVRTVEVKVTPITPTVPVEKKPTGRDVVFLLDGSDGTRTGFPAMREFVQRVVDTLSVDDDKDRVSVVQYSREPAVQFYLNTYTTKDEILDTVRGLRHKGGRPLNTGDALQYLRDNVFTASAGSRRLDRVPQVLILLSGGRSSDSVDAPASALKQIGVQTFAIGTRSSDLRELQKISHDPSSTLFVSEFTELPSVQEKLSSLVSTVEVKVTPLTPTVPAETQGPRKDIVFLVDGSEAVGREFPIIQEFIRRVVESLNVGENKIRIAVVQYGDSPQADIYLNSHTTKEGVLNAVRGIRQRGGRQRNLGRALQYVNQDVLTAARGSRKQERVPQFVIVVSSGSSTDDISLAASALKQSRVLPFSIGTRDVNQRELQVVSYVSKFAFPVDDLPGLYTIQENLITTLTELSDDEIARMRPEFPATELFPPETSGEKRDVVFLIDGTTAVRNEFPAIRDMIRRVVDKLDVGLDKVRVSVVQYSEEPKAEFLLNELSTKDEVRQSVVRLRNKGGNRLNTGRALEWVSRNIYQRSAGSRIEDGVPQFLILVTGGKSADDVSTPADQLKRNRIAPLAIGSRNTDLDELRQISLKPELVYRVQGFQQLQSVESQLVDSLTAISTDEIISSYVPIRPLEPLNLGRKDIIFLIDGSDNTGPSGIAHIRDFILNIVQQLDVKPDQVRVAVVQYADKSKTEFSLKTHPTKQGVISAIKRLRQMGGRSSHLAEAINHVIDHELKPVAGARPAEASQHLVVLTGGRSPQDVSVLGPLLKGSRVNCVAIGTGSAEKKQLSQITTTPDDVLLVPAFPGLPTIKDRFFERLRHTIREEPPTEPVDPSQSKKADIVFLVDGSINLGQENFNEVMSFIVNLIDLFFTEGDNPRIGLAHYAADVNDVFYLNTYKDKSDILSAIGQAEYKGGNKINTGAAIRHVQNVHFTKEKGSRADEGTPQILMVITGGPSADDSKSAVLGLKQKGVRVFAVGVGNVENELENLASETSTTARASTAQGLSELNEQILETLADEMKGKLCVGGPDVPKACSVEVLVGFDVSDQNIFNAQTNLQSKMSAILQRISKMAAVSCSSGQIPSVQVGMLAMDSTSKPAQLEFTDNADELFESFRALRNTGPYVLNGKTISAYTNRFKTRQDNVVKVVIHLTDGLDGPYPVLKRQVEELRQSGVNSFILVGLERVSNFEEASLLEFGRGFRYTRPLRVNIMDLDYELVEELDNIAERVCCGVACKCAGTRGDRGALGISGSKGSPGLPGSQGHPGDEGGPGERGPPGVNGTQGFQGCPGQRGVKGSRGYSGEKGESGELGLDGINGEEGKSGVAGPPGDRGNPGRRGPKGAKGQAGDGGETGIRGDPGTSGRDNNQAGPKGDPGDAGPPGQPGEDGKKGTPGEVGRRGADGRRGPPGRPGTAGRPGADGVAGEPGIAGSRGPPGPNGAPGTKGEDGNPGPRGPGGSPGAAGEKGRRGALGRKGEPGEPGPKGVIGPLGPRGEPGEDGRDGFGVAGPKGRKGDEGFPGFPGPKGAAGEPGIKGEPGPRGNRGQRGVSGNSGKPGQKGEVGYPGPYGQKGPIGPGVVQCDLVKKIRDNCPCCYGKQECPLYPTELAFVLDVSQDVTTQAFNNMRKTVLSLVKDITISESNCPRGARVAVILHNSDVITEVRFADALKKRALMHRIEGLQRPQNSKKRSLNSTLSFVALNTFKRVRSGFLTRKVAVFFVGGDAGQTQAITTAALRLHDFGIASLFLVNREDRALTRALQFNNTVLGQVIVLPAPGNAQYNSALQKVMKCHICLDLCSPDQTCDYVPPSFTRDRRSFTTDVDIDVAFVLDSSESTYPTIFTEIKRYIAHIVEHLHVSSNPVTSVHHARVSVVQQAPYEFLHNKTGLPIRVDIGLTEHNSAQDIVKFLLEKTQQLEGGRALAAAIESTVEHVFQNAPLQRDRKLLVLFVTGSVEKEEEQLMRIATEVKCSGFFLVIMGVGDKLSAGDTRVLSRMASEPSDVFFKRLDSITYFYDKHIQTFGQLLPKYISIENAFFMSPEFSKNCKWFQRDQPLKNPFSLSEQRENHPKHHVNHQEVHQREHKHADELHVSNVTSSSLKLRWSSPDPKLFVYFEVVVTRLQDNVLVLKTNVSGTELSLDNLESAQTYHAVVTARTAEGQIVSIRKGIITTKTAAHKPASQVTVTVNTTPLDKPETVNELADPCSLDYDPGMPCKDYQAKWFFDRKNGICTQFWYGGCGGNENRFDTETLCLKNCMKPDETIYLNVFTVPEPQPSMQQVEQVKIVPAPAALKAVDICQLPKEEGTCAKFVLKWHFDAPSKSCARFWYGGCGGNQNRFDTYEQCVKACGKPAPVKQGVVAGIKT</sequence>
<feature type="domain" description="VWFA" evidence="10">
    <location>
        <begin position="727"/>
        <end position="899"/>
    </location>
</feature>
<dbReference type="InterPro" id="IPR013783">
    <property type="entry name" value="Ig-like_fold"/>
</dbReference>
<evidence type="ECO:0000256" key="1">
    <source>
        <dbReference type="ARBA" id="ARBA00004498"/>
    </source>
</evidence>
<keyword evidence="2" id="KW-0964">Secreted</keyword>
<dbReference type="Gene3D" id="2.60.40.10">
    <property type="entry name" value="Immunoglobulins"/>
    <property type="match status" value="1"/>
</dbReference>
<feature type="domain" description="VWFA" evidence="10">
    <location>
        <begin position="2767"/>
        <end position="2939"/>
    </location>
</feature>
<feature type="domain" description="VWFA" evidence="10">
    <location>
        <begin position="4340"/>
        <end position="4516"/>
    </location>
</feature>
<dbReference type="PROSITE" id="PS00280">
    <property type="entry name" value="BPTI_KUNITZ_1"/>
    <property type="match status" value="2"/>
</dbReference>
<feature type="domain" description="VWFA" evidence="10">
    <location>
        <begin position="1119"/>
        <end position="1195"/>
    </location>
</feature>
<feature type="domain" description="VWFA" evidence="10">
    <location>
        <begin position="1223"/>
        <end position="1402"/>
    </location>
</feature>
<dbReference type="InterPro" id="IPR003961">
    <property type="entry name" value="FN3_dom"/>
</dbReference>
<feature type="domain" description="VWFA" evidence="10">
    <location>
        <begin position="1423"/>
        <end position="1567"/>
    </location>
</feature>
<feature type="domain" description="VWFA" evidence="10">
    <location>
        <begin position="1795"/>
        <end position="1967"/>
    </location>
</feature>
<feature type="domain" description="VWFA" evidence="10">
    <location>
        <begin position="155"/>
        <end position="299"/>
    </location>
</feature>
<accession>A0AA88MLT3</accession>
<dbReference type="SMART" id="SM00327">
    <property type="entry name" value="VWA"/>
    <property type="match status" value="28"/>
</dbReference>
<evidence type="ECO:0000313" key="13">
    <source>
        <dbReference type="EMBL" id="KAK2839440.1"/>
    </source>
</evidence>
<dbReference type="CDD" id="cd22635">
    <property type="entry name" value="Kunitz_papilin"/>
    <property type="match status" value="1"/>
</dbReference>
<feature type="domain" description="VWFA" evidence="10">
    <location>
        <begin position="5502"/>
        <end position="5643"/>
    </location>
</feature>
<feature type="domain" description="VWFA" evidence="10">
    <location>
        <begin position="4741"/>
        <end position="4917"/>
    </location>
</feature>
<gene>
    <name evidence="13" type="ORF">Q5P01_013180</name>
</gene>
<dbReference type="InterPro" id="IPR002035">
    <property type="entry name" value="VWF_A"/>
</dbReference>
<keyword evidence="7" id="KW-0176">Collagen</keyword>
<dbReference type="InterPro" id="IPR008160">
    <property type="entry name" value="Collagen"/>
</dbReference>
<keyword evidence="8" id="KW-1015">Disulfide bond</keyword>
<dbReference type="CDD" id="cd00063">
    <property type="entry name" value="FN3"/>
    <property type="match status" value="1"/>
</dbReference>
<dbReference type="Pfam" id="PF01391">
    <property type="entry name" value="Collagen"/>
    <property type="match status" value="3"/>
</dbReference>
<dbReference type="Pfam" id="PF00041">
    <property type="entry name" value="fn3"/>
    <property type="match status" value="1"/>
</dbReference>
<dbReference type="SMART" id="SM00131">
    <property type="entry name" value="KU"/>
    <property type="match status" value="2"/>
</dbReference>
<feature type="domain" description="VWFA" evidence="10">
    <location>
        <begin position="3533"/>
        <end position="3705"/>
    </location>
</feature>
<feature type="domain" description="Fibronectin type-III" evidence="12">
    <location>
        <begin position="5978"/>
        <end position="6069"/>
    </location>
</feature>
<keyword evidence="14" id="KW-1185">Reference proteome</keyword>
<feature type="domain" description="BPTI/Kunitz inhibitor" evidence="11">
    <location>
        <begin position="6097"/>
        <end position="6148"/>
    </location>
</feature>
<dbReference type="GO" id="GO:0005581">
    <property type="term" value="C:collagen trimer"/>
    <property type="evidence" value="ECO:0007669"/>
    <property type="project" value="UniProtKB-KW"/>
</dbReference>
<evidence type="ECO:0000256" key="8">
    <source>
        <dbReference type="ARBA" id="ARBA00023157"/>
    </source>
</evidence>
<dbReference type="CDD" id="cd01450">
    <property type="entry name" value="vWFA_subfamily_ECM"/>
    <property type="match status" value="2"/>
</dbReference>
<feature type="domain" description="VWFA" evidence="10">
    <location>
        <begin position="327"/>
        <end position="499"/>
    </location>
</feature>
<evidence type="ECO:0000256" key="4">
    <source>
        <dbReference type="ARBA" id="ARBA00022729"/>
    </source>
</evidence>
<evidence type="ECO:0000256" key="5">
    <source>
        <dbReference type="ARBA" id="ARBA00022737"/>
    </source>
</evidence>
<dbReference type="SMART" id="SM00060">
    <property type="entry name" value="FN3"/>
    <property type="match status" value="1"/>
</dbReference>
<dbReference type="PANTHER" id="PTHR22588">
    <property type="entry name" value="VWFA DOMAIN-CONTAINING PROTEIN"/>
    <property type="match status" value="1"/>
</dbReference>
<evidence type="ECO:0000256" key="6">
    <source>
        <dbReference type="ARBA" id="ARBA00022889"/>
    </source>
</evidence>
<dbReference type="Pfam" id="PF00014">
    <property type="entry name" value="Kunitz_BPTI"/>
    <property type="match status" value="2"/>
</dbReference>
<feature type="domain" description="VWFA" evidence="10">
    <location>
        <begin position="927"/>
        <end position="1099"/>
    </location>
</feature>
<keyword evidence="4" id="KW-0732">Signal</keyword>
<evidence type="ECO:0008006" key="15">
    <source>
        <dbReference type="Google" id="ProtNLM"/>
    </source>
</evidence>
<feature type="domain" description="VWFA" evidence="10">
    <location>
        <begin position="1995"/>
        <end position="2167"/>
    </location>
</feature>
<dbReference type="SUPFAM" id="SSF53300">
    <property type="entry name" value="vWA-like"/>
    <property type="match status" value="29"/>
</dbReference>
<feature type="domain" description="VWFA" evidence="10">
    <location>
        <begin position="5720"/>
        <end position="5922"/>
    </location>
</feature>
<comment type="caution">
    <text evidence="13">The sequence shown here is derived from an EMBL/GenBank/DDBJ whole genome shotgun (WGS) entry which is preliminary data.</text>
</comment>
<dbReference type="InterPro" id="IPR036116">
    <property type="entry name" value="FN3_sf"/>
</dbReference>
<keyword evidence="5" id="KW-0677">Repeat</keyword>
<dbReference type="Gene3D" id="4.10.410.10">
    <property type="entry name" value="Pancreatic trypsin inhibitor Kunitz domain"/>
    <property type="match status" value="2"/>
</dbReference>
<dbReference type="FunFam" id="4.10.410.10:FF:000020">
    <property type="entry name" value="Collagen, type VI, alpha 3"/>
    <property type="match status" value="2"/>
</dbReference>
<dbReference type="Proteomes" id="UP001187415">
    <property type="component" value="Unassembled WGS sequence"/>
</dbReference>
<evidence type="ECO:0000256" key="2">
    <source>
        <dbReference type="ARBA" id="ARBA00022525"/>
    </source>
</evidence>
<evidence type="ECO:0000256" key="7">
    <source>
        <dbReference type="ARBA" id="ARBA00023119"/>
    </source>
</evidence>
<feature type="compositionally biased region" description="Gly residues" evidence="9">
    <location>
        <begin position="5243"/>
        <end position="5252"/>
    </location>
</feature>
<feature type="domain" description="VWFA" evidence="10">
    <location>
        <begin position="4543"/>
        <end position="4719"/>
    </location>
</feature>
<dbReference type="FunFam" id="3.40.50.410:FF:000003">
    <property type="entry name" value="Collagen type VI alpha 3 chain"/>
    <property type="match status" value="20"/>
</dbReference>
<feature type="domain" description="VWFA" evidence="10">
    <location>
        <begin position="2567"/>
        <end position="2739"/>
    </location>
</feature>
<feature type="domain" description="VWFA" evidence="10">
    <location>
        <begin position="3139"/>
        <end position="3311"/>
    </location>
</feature>
<dbReference type="GO" id="GO:0030020">
    <property type="term" value="F:extracellular matrix structural constituent conferring tensile strength"/>
    <property type="evidence" value="ECO:0007669"/>
    <property type="project" value="TreeGrafter"/>
</dbReference>
<evidence type="ECO:0000259" key="12">
    <source>
        <dbReference type="PROSITE" id="PS50853"/>
    </source>
</evidence>
<feature type="domain" description="VWFA" evidence="10">
    <location>
        <begin position="4133"/>
        <end position="4309"/>
    </location>
</feature>
<feature type="domain" description="VWFA" evidence="10">
    <location>
        <begin position="527"/>
        <end position="699"/>
    </location>
</feature>
<evidence type="ECO:0000256" key="9">
    <source>
        <dbReference type="SAM" id="MobiDB-lite"/>
    </source>
</evidence>
<feature type="region of interest" description="Disordered" evidence="9">
    <location>
        <begin position="5145"/>
        <end position="5465"/>
    </location>
</feature>
<feature type="domain" description="BPTI/Kunitz inhibitor" evidence="11">
    <location>
        <begin position="6190"/>
        <end position="6240"/>
    </location>
</feature>
<feature type="domain" description="VWFA" evidence="10">
    <location>
        <begin position="1"/>
        <end position="127"/>
    </location>
</feature>
<dbReference type="GO" id="GO:0004867">
    <property type="term" value="F:serine-type endopeptidase inhibitor activity"/>
    <property type="evidence" value="ECO:0007669"/>
    <property type="project" value="InterPro"/>
</dbReference>
<dbReference type="Gene3D" id="3.40.50.410">
    <property type="entry name" value="von Willebrand factor, type A domain"/>
    <property type="match status" value="33"/>
</dbReference>
<evidence type="ECO:0000256" key="3">
    <source>
        <dbReference type="ARBA" id="ARBA00022530"/>
    </source>
</evidence>
<dbReference type="PANTHER" id="PTHR22588:SF21">
    <property type="entry name" value="COLLAGEN TYPE VI ALPHA 3 CHAIN"/>
    <property type="match status" value="1"/>
</dbReference>
<dbReference type="InterPro" id="IPR036880">
    <property type="entry name" value="Kunitz_BPTI_sf"/>
</dbReference>
<dbReference type="PRINTS" id="PR00453">
    <property type="entry name" value="VWFADOMAIN"/>
</dbReference>
<evidence type="ECO:0000313" key="14">
    <source>
        <dbReference type="Proteomes" id="UP001187415"/>
    </source>
</evidence>
<dbReference type="GO" id="GO:0007155">
    <property type="term" value="P:cell adhesion"/>
    <property type="evidence" value="ECO:0007669"/>
    <property type="project" value="UniProtKB-KW"/>
</dbReference>
<protein>
    <recommendedName>
        <fullName evidence="15">Collagen alpha-3(VI) chain</fullName>
    </recommendedName>
</protein>
<feature type="domain" description="VWFA" evidence="10">
    <location>
        <begin position="1595"/>
        <end position="1767"/>
    </location>
</feature>
<dbReference type="InterPro" id="IPR036465">
    <property type="entry name" value="vWFA_dom_sf"/>
</dbReference>
<proteinExistence type="predicted"/>
<dbReference type="SUPFAM" id="SSF49265">
    <property type="entry name" value="Fibronectin type III"/>
    <property type="match status" value="1"/>
</dbReference>
<feature type="domain" description="VWFA" evidence="10">
    <location>
        <begin position="3339"/>
        <end position="3511"/>
    </location>
</feature>
<feature type="domain" description="VWFA" evidence="10">
    <location>
        <begin position="2195"/>
        <end position="2367"/>
    </location>
</feature>
<dbReference type="FunFam" id="3.40.50.410:FF:000021">
    <property type="entry name" value="Collagen, type VI, alpha 3"/>
    <property type="match status" value="1"/>
</dbReference>
<feature type="domain" description="VWFA" evidence="10">
    <location>
        <begin position="2395"/>
        <end position="2539"/>
    </location>
</feature>
<dbReference type="SUPFAM" id="SSF57362">
    <property type="entry name" value="BPTI-like"/>
    <property type="match status" value="2"/>
</dbReference>
<keyword evidence="3" id="KW-0272">Extracellular matrix</keyword>
<feature type="compositionally biased region" description="Low complexity" evidence="9">
    <location>
        <begin position="5421"/>
        <end position="5433"/>
    </location>
</feature>